<dbReference type="PROSITE" id="PS50994">
    <property type="entry name" value="INTEGRASE"/>
    <property type="match status" value="1"/>
</dbReference>
<evidence type="ECO:0000313" key="2">
    <source>
        <dbReference type="EMBL" id="VTZ51692.1"/>
    </source>
</evidence>
<gene>
    <name evidence="2" type="ORF">MPC4_490002</name>
</gene>
<proteinExistence type="predicted"/>
<reference evidence="2 3" key="1">
    <citation type="submission" date="2019-05" db="EMBL/GenBank/DDBJ databases">
        <authorList>
            <person name="Farhan Ul Haque M."/>
        </authorList>
    </citation>
    <scope>NUCLEOTIDE SEQUENCE [LARGE SCALE GENOMIC DNA]</scope>
    <source>
        <strain evidence="2">2</strain>
    </source>
</reference>
<dbReference type="InterPro" id="IPR001584">
    <property type="entry name" value="Integrase_cat-core"/>
</dbReference>
<feature type="domain" description="Integrase catalytic" evidence="1">
    <location>
        <begin position="143"/>
        <end position="344"/>
    </location>
</feature>
<dbReference type="Gene3D" id="3.30.420.10">
    <property type="entry name" value="Ribonuclease H-like superfamily/Ribonuclease H"/>
    <property type="match status" value="1"/>
</dbReference>
<dbReference type="RefSeq" id="WP_174513441.1">
    <property type="nucleotide sequence ID" value="NZ_CABFMQ020000108.1"/>
</dbReference>
<dbReference type="Proteomes" id="UP000485880">
    <property type="component" value="Unassembled WGS sequence"/>
</dbReference>
<accession>A0A8B6M9Y4</accession>
<dbReference type="SUPFAM" id="SSF53098">
    <property type="entry name" value="Ribonuclease H-like"/>
    <property type="match status" value="1"/>
</dbReference>
<evidence type="ECO:0000259" key="1">
    <source>
        <dbReference type="PROSITE" id="PS50994"/>
    </source>
</evidence>
<dbReference type="InterPro" id="IPR012337">
    <property type="entry name" value="RNaseH-like_sf"/>
</dbReference>
<dbReference type="EMBL" id="CABFMQ020000108">
    <property type="protein sequence ID" value="VTZ51692.1"/>
    <property type="molecule type" value="Genomic_DNA"/>
</dbReference>
<name>A0A8B6M9Y4_METTU</name>
<dbReference type="GO" id="GO:0003676">
    <property type="term" value="F:nucleic acid binding"/>
    <property type="evidence" value="ECO:0007669"/>
    <property type="project" value="InterPro"/>
</dbReference>
<sequence>MRRKQPSGETLVLLRRRLEELPPRSEERQHLIEDCAHLHGVSTDTIYRALRDQFRPRALRRRDQGKPRKVARDDMERYCEIIAALKVRTTNAKGRHLSTNRALEILADYGVETPQGLVRPPANMLTKTTVNRYLRAWGYDDARLRQPLVAVRFQAEHSNDCWQFDASPSDLKHVPAPLWIEEGRGPPTLMLFSAVDDRSGATYQEYRCVYGEDAAAGLRFLFNAMAPKEEAGLVLQGVPKMIYADSGPISKSRVYRDVMGQLGVDARVHMPKDSDGRRVTARSKGKVERPFRTVKEAHETLYHFHKPENEAEANLWLRRYLVQYNDQRHRAETHSRSEDWIKNLPAEGFRTMCSWERFCAFAREPERRKVGVDARVQTAGVLYEVDPDLAGEMVTLWWGLFDQELFVEHDGTRFGPYGPIGGPIPLHRYRSFKKTKTEERIGRIEALAATLGLPRAALSGTVELTPLGPAAAAPSVPFKDPDPFQEFRFPTVLAAKLAIADYLATPLARLSQEDRAYIDSILTGTLERRAIIECVRGYFRRRRRESTNGADHAD</sequence>
<protein>
    <submittedName>
        <fullName evidence="2">Transposase</fullName>
    </submittedName>
</protein>
<dbReference type="PANTHER" id="PTHR35004">
    <property type="entry name" value="TRANSPOSASE RV3428C-RELATED"/>
    <property type="match status" value="1"/>
</dbReference>
<evidence type="ECO:0000313" key="3">
    <source>
        <dbReference type="Proteomes" id="UP000485880"/>
    </source>
</evidence>
<dbReference type="GO" id="GO:0015074">
    <property type="term" value="P:DNA integration"/>
    <property type="evidence" value="ECO:0007669"/>
    <property type="project" value="InterPro"/>
</dbReference>
<dbReference type="PANTHER" id="PTHR35004:SF7">
    <property type="entry name" value="INTEGRASE PROTEIN"/>
    <property type="match status" value="1"/>
</dbReference>
<dbReference type="AlphaFoldDB" id="A0A8B6M9Y4"/>
<dbReference type="InterPro" id="IPR036397">
    <property type="entry name" value="RNaseH_sf"/>
</dbReference>
<comment type="caution">
    <text evidence="2">The sequence shown here is derived from an EMBL/GenBank/DDBJ whole genome shotgun (WGS) entry which is preliminary data.</text>
</comment>
<organism evidence="2 3">
    <name type="scientific">Methylocella tundrae</name>
    <dbReference type="NCBI Taxonomy" id="227605"/>
    <lineage>
        <taxon>Bacteria</taxon>
        <taxon>Pseudomonadati</taxon>
        <taxon>Pseudomonadota</taxon>
        <taxon>Alphaproteobacteria</taxon>
        <taxon>Hyphomicrobiales</taxon>
        <taxon>Beijerinckiaceae</taxon>
        <taxon>Methylocella</taxon>
    </lineage>
</organism>
<keyword evidence="3" id="KW-1185">Reference proteome</keyword>